<dbReference type="RefSeq" id="XP_009758211.1">
    <property type="nucleotide sequence ID" value="XM_009759909.1"/>
</dbReference>
<name>A0A1U7UZP4_NICSY</name>
<reference evidence="2" key="2">
    <citation type="submission" date="2025-08" db="UniProtKB">
        <authorList>
            <consortium name="RefSeq"/>
        </authorList>
    </citation>
    <scope>IDENTIFICATION</scope>
    <source>
        <tissue evidence="2">Leaf</tissue>
    </source>
</reference>
<proteinExistence type="predicted"/>
<sequence>MTTPYAEACEILDEIEEMSLAWKSRANVSQCDSNMIHLHKILQDHGHAIAEFTTTMTQLAKAQLSQAQAPKKVHAMEGANMMANKRSTKVPQGQTQVENYVQEDSGFEQDDSYNEQEEEVAVPSDIVVNPKGGHNTGNAMAVITRNENGRNAPTSSGGQIVYDDQVMQEEEIPKNVVQPKDEVRIDFDDSVEETQEKVNPSREHIIDIPEQAVQKARTPLLKPPPSYPQRLAKNNGENQFKKFIQMMKSHSINVPLVEALEQMLGYAKFMKDIVTNKRSINFETIKVTNEVSEIVHSMAPKLKDPGAFMISCTIGSAEFAKALCDLWASINLKPYSVLRL</sequence>
<gene>
    <name evidence="2" type="primary">LOC104210934</name>
</gene>
<dbReference type="PANTHER" id="PTHR33067:SF9">
    <property type="entry name" value="RNA-DIRECTED DNA POLYMERASE"/>
    <property type="match status" value="1"/>
</dbReference>
<protein>
    <submittedName>
        <fullName evidence="2">Uncharacterized protein LOC104210934</fullName>
    </submittedName>
</protein>
<dbReference type="AlphaFoldDB" id="A0A1U7UZP4"/>
<evidence type="ECO:0000313" key="2">
    <source>
        <dbReference type="RefSeq" id="XP_009758211.1"/>
    </source>
</evidence>
<dbReference type="Proteomes" id="UP000189701">
    <property type="component" value="Unplaced"/>
</dbReference>
<evidence type="ECO:0000313" key="1">
    <source>
        <dbReference type="Proteomes" id="UP000189701"/>
    </source>
</evidence>
<reference evidence="1" key="1">
    <citation type="journal article" date="2013" name="Genome Biol.">
        <title>Reference genomes and transcriptomes of Nicotiana sylvestris and Nicotiana tomentosiformis.</title>
        <authorList>
            <person name="Sierro N."/>
            <person name="Battey J.N."/>
            <person name="Ouadi S."/>
            <person name="Bovet L."/>
            <person name="Goepfert S."/>
            <person name="Bakaher N."/>
            <person name="Peitsch M.C."/>
            <person name="Ivanov N.V."/>
        </authorList>
    </citation>
    <scope>NUCLEOTIDE SEQUENCE [LARGE SCALE GENOMIC DNA]</scope>
</reference>
<dbReference type="eggNOG" id="KOG0017">
    <property type="taxonomic scope" value="Eukaryota"/>
</dbReference>
<organism evidence="1 2">
    <name type="scientific">Nicotiana sylvestris</name>
    <name type="common">Wood tobacco</name>
    <name type="synonym">South American tobacco</name>
    <dbReference type="NCBI Taxonomy" id="4096"/>
    <lineage>
        <taxon>Eukaryota</taxon>
        <taxon>Viridiplantae</taxon>
        <taxon>Streptophyta</taxon>
        <taxon>Embryophyta</taxon>
        <taxon>Tracheophyta</taxon>
        <taxon>Spermatophyta</taxon>
        <taxon>Magnoliopsida</taxon>
        <taxon>eudicotyledons</taxon>
        <taxon>Gunneridae</taxon>
        <taxon>Pentapetalae</taxon>
        <taxon>asterids</taxon>
        <taxon>lamiids</taxon>
        <taxon>Solanales</taxon>
        <taxon>Solanaceae</taxon>
        <taxon>Nicotianoideae</taxon>
        <taxon>Nicotianeae</taxon>
        <taxon>Nicotiana</taxon>
    </lineage>
</organism>
<accession>A0A1U7UZP4</accession>
<keyword evidence="1" id="KW-1185">Reference proteome</keyword>
<dbReference type="PANTHER" id="PTHR33067">
    <property type="entry name" value="RNA-DIRECTED DNA POLYMERASE-RELATED"/>
    <property type="match status" value="1"/>
</dbReference>